<dbReference type="RefSeq" id="WP_161410412.1">
    <property type="nucleotide sequence ID" value="NZ_WTUZ01000038.1"/>
</dbReference>
<dbReference type="InterPro" id="IPR046335">
    <property type="entry name" value="LacI/GalR-like_sensor"/>
</dbReference>
<comment type="caution">
    <text evidence="5">The sequence shown here is derived from an EMBL/GenBank/DDBJ whole genome shotgun (WGS) entry which is preliminary data.</text>
</comment>
<sequence>MANIYDIAKLANVSAATVSRALANNEKISAASRERIQKIAEELGYRPNLVARNLRQKSSLMIGLILDDVSDELSGFIARGVEDEARKNGFSVLLWNIQHELESEVAALDFFTNLKLDGVILADTTLNAVEEFPHLKMPTVLINRTGSDEESIHNVLTDDYAGGYDATTYLLNLNHTKIAFINGPFDWHASAKRLNGYYDALKDHHVEPREEFVKHGDWYEESGYKLAKELLLLEDRPTAIFASSDMIAIGVMDAARELGLSIPDDISIMGYDNRIIAKYARPRLTTISLPLYEVGMMAAKTLCEIIQNQAHKDKQVNLLVKGNVIERETTKAIQVDSGID</sequence>
<name>A0A6L8V6U8_9BACL</name>
<evidence type="ECO:0000256" key="1">
    <source>
        <dbReference type="ARBA" id="ARBA00023015"/>
    </source>
</evidence>
<evidence type="ECO:0000256" key="2">
    <source>
        <dbReference type="ARBA" id="ARBA00023125"/>
    </source>
</evidence>
<keyword evidence="3" id="KW-0804">Transcription</keyword>
<feature type="domain" description="HTH lacI-type" evidence="4">
    <location>
        <begin position="2"/>
        <end position="56"/>
    </location>
</feature>
<dbReference type="EMBL" id="WTUZ01000038">
    <property type="protein sequence ID" value="MZQ86103.1"/>
    <property type="molecule type" value="Genomic_DNA"/>
</dbReference>
<dbReference type="Gene3D" id="1.10.260.40">
    <property type="entry name" value="lambda repressor-like DNA-binding domains"/>
    <property type="match status" value="1"/>
</dbReference>
<dbReference type="SUPFAM" id="SSF53822">
    <property type="entry name" value="Periplasmic binding protein-like I"/>
    <property type="match status" value="1"/>
</dbReference>
<dbReference type="PROSITE" id="PS50932">
    <property type="entry name" value="HTH_LACI_2"/>
    <property type="match status" value="1"/>
</dbReference>
<dbReference type="InterPro" id="IPR000843">
    <property type="entry name" value="HTH_LacI"/>
</dbReference>
<dbReference type="Pfam" id="PF13377">
    <property type="entry name" value="Peripla_BP_3"/>
    <property type="match status" value="1"/>
</dbReference>
<gene>
    <name evidence="5" type="ORF">GQF01_28795</name>
</gene>
<evidence type="ECO:0000256" key="3">
    <source>
        <dbReference type="ARBA" id="ARBA00023163"/>
    </source>
</evidence>
<proteinExistence type="predicted"/>
<dbReference type="SUPFAM" id="SSF47413">
    <property type="entry name" value="lambda repressor-like DNA-binding domains"/>
    <property type="match status" value="1"/>
</dbReference>
<dbReference type="InterPro" id="IPR010982">
    <property type="entry name" value="Lambda_DNA-bd_dom_sf"/>
</dbReference>
<keyword evidence="1" id="KW-0805">Transcription regulation</keyword>
<dbReference type="PANTHER" id="PTHR30146:SF109">
    <property type="entry name" value="HTH-TYPE TRANSCRIPTIONAL REGULATOR GALS"/>
    <property type="match status" value="1"/>
</dbReference>
<dbReference type="CDD" id="cd06288">
    <property type="entry name" value="PBP1_sucrose_transcription_regulator"/>
    <property type="match status" value="1"/>
</dbReference>
<evidence type="ECO:0000313" key="6">
    <source>
        <dbReference type="Proteomes" id="UP000481087"/>
    </source>
</evidence>
<organism evidence="5 6">
    <name type="scientific">Paenibacillus silvestris</name>
    <dbReference type="NCBI Taxonomy" id="2606219"/>
    <lineage>
        <taxon>Bacteria</taxon>
        <taxon>Bacillati</taxon>
        <taxon>Bacillota</taxon>
        <taxon>Bacilli</taxon>
        <taxon>Bacillales</taxon>
        <taxon>Paenibacillaceae</taxon>
        <taxon>Paenibacillus</taxon>
    </lineage>
</organism>
<dbReference type="AlphaFoldDB" id="A0A6L8V6U8"/>
<keyword evidence="2 5" id="KW-0238">DNA-binding</keyword>
<dbReference type="InterPro" id="IPR028082">
    <property type="entry name" value="Peripla_BP_I"/>
</dbReference>
<dbReference type="Pfam" id="PF00356">
    <property type="entry name" value="LacI"/>
    <property type="match status" value="1"/>
</dbReference>
<dbReference type="PANTHER" id="PTHR30146">
    <property type="entry name" value="LACI-RELATED TRANSCRIPTIONAL REPRESSOR"/>
    <property type="match status" value="1"/>
</dbReference>
<reference evidence="5 6" key="1">
    <citation type="submission" date="2019-12" db="EMBL/GenBank/DDBJ databases">
        <title>Paenibacillus sp. nov. sp. isolated from soil.</title>
        <authorList>
            <person name="Kim J."/>
            <person name="Jeong S.E."/>
            <person name="Jung H.S."/>
            <person name="Jeon C.O."/>
        </authorList>
    </citation>
    <scope>NUCLEOTIDE SEQUENCE [LARGE SCALE GENOMIC DNA]</scope>
    <source>
        <strain evidence="5 6">5J-6</strain>
    </source>
</reference>
<dbReference type="GO" id="GO:0003700">
    <property type="term" value="F:DNA-binding transcription factor activity"/>
    <property type="evidence" value="ECO:0007669"/>
    <property type="project" value="TreeGrafter"/>
</dbReference>
<dbReference type="Proteomes" id="UP000481087">
    <property type="component" value="Unassembled WGS sequence"/>
</dbReference>
<evidence type="ECO:0000313" key="5">
    <source>
        <dbReference type="EMBL" id="MZQ86103.1"/>
    </source>
</evidence>
<dbReference type="CDD" id="cd01392">
    <property type="entry name" value="HTH_LacI"/>
    <property type="match status" value="1"/>
</dbReference>
<accession>A0A6L8V6U8</accession>
<evidence type="ECO:0000259" key="4">
    <source>
        <dbReference type="PROSITE" id="PS50932"/>
    </source>
</evidence>
<dbReference type="Gene3D" id="3.40.50.2300">
    <property type="match status" value="2"/>
</dbReference>
<protein>
    <submittedName>
        <fullName evidence="5">LacI family DNA-binding transcriptional regulator</fullName>
    </submittedName>
</protein>
<dbReference type="PROSITE" id="PS00356">
    <property type="entry name" value="HTH_LACI_1"/>
    <property type="match status" value="1"/>
</dbReference>
<dbReference type="GO" id="GO:0000976">
    <property type="term" value="F:transcription cis-regulatory region binding"/>
    <property type="evidence" value="ECO:0007669"/>
    <property type="project" value="TreeGrafter"/>
</dbReference>
<dbReference type="SMART" id="SM00354">
    <property type="entry name" value="HTH_LACI"/>
    <property type="match status" value="1"/>
</dbReference>
<keyword evidence="6" id="KW-1185">Reference proteome</keyword>